<dbReference type="PhylomeDB" id="R7QAY0"/>
<dbReference type="OrthoDB" id="108002at2759"/>
<organism evidence="3 4">
    <name type="scientific">Chondrus crispus</name>
    <name type="common">Carrageen Irish moss</name>
    <name type="synonym">Polymorpha crispa</name>
    <dbReference type="NCBI Taxonomy" id="2769"/>
    <lineage>
        <taxon>Eukaryota</taxon>
        <taxon>Rhodophyta</taxon>
        <taxon>Florideophyceae</taxon>
        <taxon>Rhodymeniophycidae</taxon>
        <taxon>Gigartinales</taxon>
        <taxon>Gigartinaceae</taxon>
        <taxon>Chondrus</taxon>
    </lineage>
</organism>
<dbReference type="InterPro" id="IPR036397">
    <property type="entry name" value="RNaseH_sf"/>
</dbReference>
<evidence type="ECO:0000259" key="2">
    <source>
        <dbReference type="Pfam" id="PF13358"/>
    </source>
</evidence>
<dbReference type="Gramene" id="CDF34933">
    <property type="protein sequence ID" value="CDF34933"/>
    <property type="gene ID" value="CHC_T00003505001"/>
</dbReference>
<evidence type="ECO:0008006" key="5">
    <source>
        <dbReference type="Google" id="ProtNLM"/>
    </source>
</evidence>
<dbReference type="InterPro" id="IPR009057">
    <property type="entry name" value="Homeodomain-like_sf"/>
</dbReference>
<sequence length="332" mass="38086">MGRGKVLNEHEKGLIAGLSQGGRTIRDIAARVQRSKNVVSNFLRAPLEFGRKKSPGRPQKLSPTDKRRLLRAASNETKGSNTLRQELGLSVASRSIYRTLHNDPNFQFKKMVSAPMMLPRHLVARENFASEKLTWCPADWYKVIWSDEKKFNLDGPDGLAFYWHDLRKDKRIFSRRQGGGNSVMFWGAFCGTKKCELVLLEGNKNAEDYIQTLESYLLPFIDQELDAGWIYMHDGASIHRAHRVRQFFEEEEVPVMDWPAKSPDLNPIENLWGLLARAVYVGCRQFNNVEELKEAVWEAWDNITTDTLKSLLGSMQRRCRDCYLAKGGATKY</sequence>
<dbReference type="OMA" id="PMENINR"/>
<dbReference type="STRING" id="2769.R7QAY0"/>
<dbReference type="Pfam" id="PF13358">
    <property type="entry name" value="DDE_3"/>
    <property type="match status" value="1"/>
</dbReference>
<dbReference type="InterPro" id="IPR052338">
    <property type="entry name" value="Transposase_5"/>
</dbReference>
<dbReference type="Proteomes" id="UP000012073">
    <property type="component" value="Unassembled WGS sequence"/>
</dbReference>
<feature type="domain" description="Tc1-like transposase DDE" evidence="2">
    <location>
        <begin position="143"/>
        <end position="293"/>
    </location>
</feature>
<dbReference type="Gene3D" id="1.10.10.60">
    <property type="entry name" value="Homeodomain-like"/>
    <property type="match status" value="1"/>
</dbReference>
<dbReference type="EMBL" id="HG001711">
    <property type="protein sequence ID" value="CDF34933.1"/>
    <property type="molecule type" value="Genomic_DNA"/>
</dbReference>
<dbReference type="NCBIfam" id="NF033545">
    <property type="entry name" value="transpos_IS630"/>
    <property type="match status" value="1"/>
</dbReference>
<dbReference type="GO" id="GO:0003677">
    <property type="term" value="F:DNA binding"/>
    <property type="evidence" value="ECO:0007669"/>
    <property type="project" value="InterPro"/>
</dbReference>
<dbReference type="InterPro" id="IPR038717">
    <property type="entry name" value="Tc1-like_DDE_dom"/>
</dbReference>
<dbReference type="InterPro" id="IPR036388">
    <property type="entry name" value="WH-like_DNA-bd_sf"/>
</dbReference>
<dbReference type="InterPro" id="IPR025898">
    <property type="entry name" value="Tc3_transposase_DNA-bd_dom"/>
</dbReference>
<dbReference type="Gene3D" id="1.10.10.10">
    <property type="entry name" value="Winged helix-like DNA-binding domain superfamily/Winged helix DNA-binding domain"/>
    <property type="match status" value="1"/>
</dbReference>
<feature type="domain" description="Tc3 transposase DNA binding" evidence="1">
    <location>
        <begin position="3"/>
        <end position="50"/>
    </location>
</feature>
<gene>
    <name evidence="3" type="ORF">CHC_T00003505001</name>
</gene>
<reference evidence="4" key="1">
    <citation type="journal article" date="2013" name="Proc. Natl. Acad. Sci. U.S.A.">
        <title>Genome structure and metabolic features in the red seaweed Chondrus crispus shed light on evolution of the Archaeplastida.</title>
        <authorList>
            <person name="Collen J."/>
            <person name="Porcel B."/>
            <person name="Carre W."/>
            <person name="Ball S.G."/>
            <person name="Chaparro C."/>
            <person name="Tonon T."/>
            <person name="Barbeyron T."/>
            <person name="Michel G."/>
            <person name="Noel B."/>
            <person name="Valentin K."/>
            <person name="Elias M."/>
            <person name="Artiguenave F."/>
            <person name="Arun A."/>
            <person name="Aury J.M."/>
            <person name="Barbosa-Neto J.F."/>
            <person name="Bothwell J.H."/>
            <person name="Bouget F.Y."/>
            <person name="Brillet L."/>
            <person name="Cabello-Hurtado F."/>
            <person name="Capella-Gutierrez S."/>
            <person name="Charrier B."/>
            <person name="Cladiere L."/>
            <person name="Cock J.M."/>
            <person name="Coelho S.M."/>
            <person name="Colleoni C."/>
            <person name="Czjzek M."/>
            <person name="Da Silva C."/>
            <person name="Delage L."/>
            <person name="Denoeud F."/>
            <person name="Deschamps P."/>
            <person name="Dittami S.M."/>
            <person name="Gabaldon T."/>
            <person name="Gachon C.M."/>
            <person name="Groisillier A."/>
            <person name="Herve C."/>
            <person name="Jabbari K."/>
            <person name="Katinka M."/>
            <person name="Kloareg B."/>
            <person name="Kowalczyk N."/>
            <person name="Labadie K."/>
            <person name="Leblanc C."/>
            <person name="Lopez P.J."/>
            <person name="McLachlan D.H."/>
            <person name="Meslet-Cladiere L."/>
            <person name="Moustafa A."/>
            <person name="Nehr Z."/>
            <person name="Nyvall Collen P."/>
            <person name="Panaud O."/>
            <person name="Partensky F."/>
            <person name="Poulain J."/>
            <person name="Rensing S.A."/>
            <person name="Rousvoal S."/>
            <person name="Samson G."/>
            <person name="Symeonidi A."/>
            <person name="Weissenbach J."/>
            <person name="Zambounis A."/>
            <person name="Wincker P."/>
            <person name="Boyen C."/>
        </authorList>
    </citation>
    <scope>NUCLEOTIDE SEQUENCE [LARGE SCALE GENOMIC DNA]</scope>
    <source>
        <strain evidence="4">cv. Stackhouse</strain>
    </source>
</reference>
<evidence type="ECO:0000259" key="1">
    <source>
        <dbReference type="Pfam" id="PF11427"/>
    </source>
</evidence>
<proteinExistence type="predicted"/>
<dbReference type="RefSeq" id="XP_005714752.1">
    <property type="nucleotide sequence ID" value="XM_005714695.1"/>
</dbReference>
<dbReference type="GeneID" id="17322468"/>
<evidence type="ECO:0000313" key="4">
    <source>
        <dbReference type="Proteomes" id="UP000012073"/>
    </source>
</evidence>
<protein>
    <recommendedName>
        <fullName evidence="5">Tc1-like transposase DDE domain-containing protein</fullName>
    </recommendedName>
</protein>
<name>R7QAY0_CHOCR</name>
<dbReference type="AlphaFoldDB" id="R7QAY0"/>
<dbReference type="PANTHER" id="PTHR23022:SF129">
    <property type="entry name" value="TRANSPOSABLE ELEMENT TC3 TRANSPOSASE"/>
    <property type="match status" value="1"/>
</dbReference>
<dbReference type="SUPFAM" id="SSF46689">
    <property type="entry name" value="Homeodomain-like"/>
    <property type="match status" value="1"/>
</dbReference>
<keyword evidence="4" id="KW-1185">Reference proteome</keyword>
<dbReference type="PANTHER" id="PTHR23022">
    <property type="entry name" value="TRANSPOSABLE ELEMENT-RELATED"/>
    <property type="match status" value="1"/>
</dbReference>
<dbReference type="Pfam" id="PF11427">
    <property type="entry name" value="HTH_Tnp_Tc3_1"/>
    <property type="match status" value="1"/>
</dbReference>
<dbReference type="KEGG" id="ccp:CHC_T00003505001"/>
<dbReference type="Gene3D" id="3.30.420.10">
    <property type="entry name" value="Ribonuclease H-like superfamily/Ribonuclease H"/>
    <property type="match status" value="1"/>
</dbReference>
<evidence type="ECO:0000313" key="3">
    <source>
        <dbReference type="EMBL" id="CDF34933.1"/>
    </source>
</evidence>
<dbReference type="InterPro" id="IPR047655">
    <property type="entry name" value="Transpos_IS630-like"/>
</dbReference>
<accession>R7QAY0</accession>